<dbReference type="NCBIfam" id="TIGR00357">
    <property type="entry name" value="peptide-methionine (R)-S-oxide reductase MsrB"/>
    <property type="match status" value="1"/>
</dbReference>
<keyword evidence="4 6" id="KW-0560">Oxidoreductase</keyword>
<dbReference type="InterPro" id="IPR002579">
    <property type="entry name" value="Met_Sox_Rdtase_MsrB_dom"/>
</dbReference>
<evidence type="ECO:0000256" key="5">
    <source>
        <dbReference type="ARBA" id="ARBA00048488"/>
    </source>
</evidence>
<dbReference type="KEGG" id="bmei:Spa11_36780"/>
<reference evidence="10 11" key="1">
    <citation type="submission" date="2019-02" db="EMBL/GenBank/DDBJ databases">
        <title>Deep-cultivation of Planctomycetes and their phenomic and genomic characterization uncovers novel biology.</title>
        <authorList>
            <person name="Wiegand S."/>
            <person name="Jogler M."/>
            <person name="Boedeker C."/>
            <person name="Pinto D."/>
            <person name="Vollmers J."/>
            <person name="Rivas-Marin E."/>
            <person name="Kohn T."/>
            <person name="Peeters S.H."/>
            <person name="Heuer A."/>
            <person name="Rast P."/>
            <person name="Oberbeckmann S."/>
            <person name="Bunk B."/>
            <person name="Jeske O."/>
            <person name="Meyerdierks A."/>
            <person name="Storesund J.E."/>
            <person name="Kallscheuer N."/>
            <person name="Luecker S."/>
            <person name="Lage O.M."/>
            <person name="Pohl T."/>
            <person name="Merkel B.J."/>
            <person name="Hornburger P."/>
            <person name="Mueller R.-W."/>
            <person name="Bruemmer F."/>
            <person name="Labrenz M."/>
            <person name="Spormann A.M."/>
            <person name="Op den Camp H."/>
            <person name="Overmann J."/>
            <person name="Amann R."/>
            <person name="Jetten M.S.M."/>
            <person name="Mascher T."/>
            <person name="Medema M.H."/>
            <person name="Devos D.P."/>
            <person name="Kaster A.-K."/>
            <person name="Ovreas L."/>
            <person name="Rohde M."/>
            <person name="Galperin M.Y."/>
            <person name="Jogler C."/>
        </authorList>
    </citation>
    <scope>NUCLEOTIDE SEQUENCE [LARGE SCALE GENOMIC DNA]</scope>
    <source>
        <strain evidence="10 11">Spa11</strain>
    </source>
</reference>
<dbReference type="Gene3D" id="2.170.150.20">
    <property type="entry name" value="Peptide methionine sulfoxide reductase"/>
    <property type="match status" value="1"/>
</dbReference>
<dbReference type="EMBL" id="CP036349">
    <property type="protein sequence ID" value="QDV75461.1"/>
    <property type="molecule type" value="Genomic_DNA"/>
</dbReference>
<evidence type="ECO:0000256" key="3">
    <source>
        <dbReference type="ARBA" id="ARBA00022833"/>
    </source>
</evidence>
<dbReference type="InterPro" id="IPR028427">
    <property type="entry name" value="Met_Sox_Rdtase_MsrB"/>
</dbReference>
<dbReference type="RefSeq" id="WP_231933026.1">
    <property type="nucleotide sequence ID" value="NZ_CP036349.1"/>
</dbReference>
<dbReference type="GO" id="GO:0008270">
    <property type="term" value="F:zinc ion binding"/>
    <property type="evidence" value="ECO:0007669"/>
    <property type="project" value="UniProtKB-UniRule"/>
</dbReference>
<comment type="similarity">
    <text evidence="1 6">Belongs to the MsrB Met sulfoxide reductase family.</text>
</comment>
<feature type="binding site" evidence="6">
    <location>
        <position position="118"/>
    </location>
    <ligand>
        <name>Zn(2+)</name>
        <dbReference type="ChEBI" id="CHEBI:29105"/>
    </ligand>
</feature>
<evidence type="ECO:0000256" key="7">
    <source>
        <dbReference type="SAM" id="MobiDB-lite"/>
    </source>
</evidence>
<keyword evidence="3 6" id="KW-0862">Zinc</keyword>
<keyword evidence="2 6" id="KW-0479">Metal-binding</keyword>
<dbReference type="HAMAP" id="MF_01400">
    <property type="entry name" value="MsrB"/>
    <property type="match status" value="1"/>
</dbReference>
<comment type="cofactor">
    <cofactor evidence="6">
        <name>Zn(2+)</name>
        <dbReference type="ChEBI" id="CHEBI:29105"/>
    </cofactor>
    <text evidence="6">Binds 1 zinc ion per subunit. The zinc ion is important for the structural integrity of the protein.</text>
</comment>
<dbReference type="PANTHER" id="PTHR10173">
    <property type="entry name" value="METHIONINE SULFOXIDE REDUCTASE"/>
    <property type="match status" value="1"/>
</dbReference>
<feature type="binding site" evidence="6">
    <location>
        <position position="115"/>
    </location>
    <ligand>
        <name>Zn(2+)</name>
        <dbReference type="ChEBI" id="CHEBI:29105"/>
    </ligand>
</feature>
<dbReference type="Pfam" id="PF01641">
    <property type="entry name" value="SelR"/>
    <property type="match status" value="1"/>
</dbReference>
<keyword evidence="11" id="KW-1185">Reference proteome</keyword>
<evidence type="ECO:0000256" key="1">
    <source>
        <dbReference type="ARBA" id="ARBA00007174"/>
    </source>
</evidence>
<feature type="binding site" evidence="6">
    <location>
        <position position="167"/>
    </location>
    <ligand>
        <name>Zn(2+)</name>
        <dbReference type="ChEBI" id="CHEBI:29105"/>
    </ligand>
</feature>
<dbReference type="FunFam" id="2.170.150.20:FF:000001">
    <property type="entry name" value="Peptide methionine sulfoxide reductase MsrB"/>
    <property type="match status" value="1"/>
</dbReference>
<feature type="chain" id="PRO_5021705236" description="Peptide methionine sulfoxide reductase MsrB" evidence="8">
    <location>
        <begin position="23"/>
        <end position="221"/>
    </location>
</feature>
<feature type="active site" description="Nucleophile" evidence="6">
    <location>
        <position position="187"/>
    </location>
</feature>
<evidence type="ECO:0000256" key="8">
    <source>
        <dbReference type="SAM" id="SignalP"/>
    </source>
</evidence>
<feature type="compositionally biased region" description="Low complexity" evidence="7">
    <location>
        <begin position="31"/>
        <end position="50"/>
    </location>
</feature>
<feature type="region of interest" description="Disordered" evidence="7">
    <location>
        <begin position="31"/>
        <end position="69"/>
    </location>
</feature>
<sequence length="221" mass="24241" precursor="true">MKSLLVLIGAALASFAVVAVFADNAASEEQGAKPAATAESAAAEAAPSAAVEEKPARRSRKSMALEPLPPDTDWEKVDWVSRLTPMQFRVTRQAHTEQPFRNEFWNNKKPGEYRCVNCDQLLFTSKTKFESGCGWPSFWLPVTDDVITEHPDYTLNMQRIETRCARCAAHLGHVFNDGPRPTGLRYCINSASLRFVSAKDVKAAKGDASGAIEKAAPVKSR</sequence>
<evidence type="ECO:0000313" key="10">
    <source>
        <dbReference type="EMBL" id="QDV75461.1"/>
    </source>
</evidence>
<dbReference type="GO" id="GO:0030091">
    <property type="term" value="P:protein repair"/>
    <property type="evidence" value="ECO:0007669"/>
    <property type="project" value="InterPro"/>
</dbReference>
<dbReference type="GO" id="GO:0006979">
    <property type="term" value="P:response to oxidative stress"/>
    <property type="evidence" value="ECO:0007669"/>
    <property type="project" value="InterPro"/>
</dbReference>
<evidence type="ECO:0000256" key="4">
    <source>
        <dbReference type="ARBA" id="ARBA00023002"/>
    </source>
</evidence>
<dbReference type="PANTHER" id="PTHR10173:SF52">
    <property type="entry name" value="METHIONINE-R-SULFOXIDE REDUCTASE B1"/>
    <property type="match status" value="1"/>
</dbReference>
<dbReference type="PROSITE" id="PS51790">
    <property type="entry name" value="MSRB"/>
    <property type="match status" value="1"/>
</dbReference>
<evidence type="ECO:0000259" key="9">
    <source>
        <dbReference type="PROSITE" id="PS51790"/>
    </source>
</evidence>
<evidence type="ECO:0000256" key="2">
    <source>
        <dbReference type="ARBA" id="ARBA00022723"/>
    </source>
</evidence>
<dbReference type="Proteomes" id="UP000316426">
    <property type="component" value="Chromosome"/>
</dbReference>
<keyword evidence="8" id="KW-0732">Signal</keyword>
<dbReference type="AlphaFoldDB" id="A0A518KCD8"/>
<comment type="catalytic activity">
    <reaction evidence="5 6">
        <text>L-methionyl-[protein] + [thioredoxin]-disulfide + H2O = L-methionyl-(R)-S-oxide-[protein] + [thioredoxin]-dithiol</text>
        <dbReference type="Rhea" id="RHEA:24164"/>
        <dbReference type="Rhea" id="RHEA-COMP:10698"/>
        <dbReference type="Rhea" id="RHEA-COMP:10700"/>
        <dbReference type="Rhea" id="RHEA-COMP:12313"/>
        <dbReference type="Rhea" id="RHEA-COMP:12314"/>
        <dbReference type="ChEBI" id="CHEBI:15377"/>
        <dbReference type="ChEBI" id="CHEBI:16044"/>
        <dbReference type="ChEBI" id="CHEBI:29950"/>
        <dbReference type="ChEBI" id="CHEBI:45764"/>
        <dbReference type="ChEBI" id="CHEBI:50058"/>
        <dbReference type="EC" id="1.8.4.12"/>
    </reaction>
</comment>
<proteinExistence type="inferred from homology"/>
<feature type="binding site" evidence="6">
    <location>
        <position position="164"/>
    </location>
    <ligand>
        <name>Zn(2+)</name>
        <dbReference type="ChEBI" id="CHEBI:29105"/>
    </ligand>
</feature>
<gene>
    <name evidence="10" type="primary">msrB_2</name>
    <name evidence="6" type="synonym">msrB</name>
    <name evidence="10" type="ORF">Spa11_36780</name>
</gene>
<evidence type="ECO:0000256" key="6">
    <source>
        <dbReference type="HAMAP-Rule" id="MF_01400"/>
    </source>
</evidence>
<dbReference type="GO" id="GO:0033743">
    <property type="term" value="F:peptide-methionine (R)-S-oxide reductase activity"/>
    <property type="evidence" value="ECO:0007669"/>
    <property type="project" value="UniProtKB-UniRule"/>
</dbReference>
<organism evidence="10 11">
    <name type="scientific">Botrimarina mediterranea</name>
    <dbReference type="NCBI Taxonomy" id="2528022"/>
    <lineage>
        <taxon>Bacteria</taxon>
        <taxon>Pseudomonadati</taxon>
        <taxon>Planctomycetota</taxon>
        <taxon>Planctomycetia</taxon>
        <taxon>Pirellulales</taxon>
        <taxon>Lacipirellulaceae</taxon>
        <taxon>Botrimarina</taxon>
    </lineage>
</organism>
<protein>
    <recommendedName>
        <fullName evidence="6">Peptide methionine sulfoxide reductase MsrB</fullName>
        <ecNumber evidence="6">1.8.4.12</ecNumber>
    </recommendedName>
    <alternativeName>
        <fullName evidence="6">Peptide-methionine (R)-S-oxide reductase</fullName>
    </alternativeName>
</protein>
<evidence type="ECO:0000313" key="11">
    <source>
        <dbReference type="Proteomes" id="UP000316426"/>
    </source>
</evidence>
<feature type="signal peptide" evidence="8">
    <location>
        <begin position="1"/>
        <end position="22"/>
    </location>
</feature>
<dbReference type="EC" id="1.8.4.12" evidence="6"/>
<dbReference type="GO" id="GO:0005737">
    <property type="term" value="C:cytoplasm"/>
    <property type="evidence" value="ECO:0007669"/>
    <property type="project" value="TreeGrafter"/>
</dbReference>
<accession>A0A518KCD8</accession>
<feature type="domain" description="MsrB" evidence="9">
    <location>
        <begin position="76"/>
        <end position="198"/>
    </location>
</feature>
<name>A0A518KCD8_9BACT</name>
<dbReference type="InterPro" id="IPR011057">
    <property type="entry name" value="Mss4-like_sf"/>
</dbReference>
<dbReference type="SUPFAM" id="SSF51316">
    <property type="entry name" value="Mss4-like"/>
    <property type="match status" value="1"/>
</dbReference>